<evidence type="ECO:0000259" key="1">
    <source>
        <dbReference type="PROSITE" id="PS51186"/>
    </source>
</evidence>
<dbReference type="Proteomes" id="UP000677305">
    <property type="component" value="Chromosome"/>
</dbReference>
<dbReference type="InterPro" id="IPR000182">
    <property type="entry name" value="GNAT_dom"/>
</dbReference>
<proteinExistence type="predicted"/>
<dbReference type="GO" id="GO:0016747">
    <property type="term" value="F:acyltransferase activity, transferring groups other than amino-acyl groups"/>
    <property type="evidence" value="ECO:0007669"/>
    <property type="project" value="InterPro"/>
</dbReference>
<sequence length="146" mass="17227">MNILFKEINNDNWEECFNLKVFKEQEEFVAPNSYSLLEAHYGKNLFPLAIYDDDIMVGFIMYEIDEEDDNSMAMCRLMIDQKHQKKGYGRASVLKLLDFIREKYGKMPFYTSFEPENKVAEKLYESVGFKKTGEVLYEELVAKIDL</sequence>
<keyword evidence="3" id="KW-1185">Reference proteome</keyword>
<reference evidence="2 3" key="1">
    <citation type="submission" date="2020-07" db="EMBL/GenBank/DDBJ databases">
        <title>Vallitalea guaymasensis genome.</title>
        <authorList>
            <person name="Postec A."/>
        </authorList>
    </citation>
    <scope>NUCLEOTIDE SEQUENCE [LARGE SCALE GENOMIC DNA]</scope>
    <source>
        <strain evidence="2 3">Ra1766G1</strain>
    </source>
</reference>
<dbReference type="EMBL" id="CP058561">
    <property type="protein sequence ID" value="QUH28789.1"/>
    <property type="molecule type" value="Genomic_DNA"/>
</dbReference>
<dbReference type="SUPFAM" id="SSF55729">
    <property type="entry name" value="Acyl-CoA N-acyltransferases (Nat)"/>
    <property type="match status" value="1"/>
</dbReference>
<gene>
    <name evidence="2" type="ORF">HYG85_07635</name>
</gene>
<dbReference type="KEGG" id="vgu:HYG85_07635"/>
<dbReference type="Gene3D" id="3.40.630.30">
    <property type="match status" value="1"/>
</dbReference>
<evidence type="ECO:0000313" key="2">
    <source>
        <dbReference type="EMBL" id="QUH28789.1"/>
    </source>
</evidence>
<dbReference type="Pfam" id="PF00583">
    <property type="entry name" value="Acetyltransf_1"/>
    <property type="match status" value="1"/>
</dbReference>
<protein>
    <submittedName>
        <fullName evidence="2">GNAT family N-acetyltransferase</fullName>
    </submittedName>
</protein>
<organism evidence="2 3">
    <name type="scientific">Vallitalea guaymasensis</name>
    <dbReference type="NCBI Taxonomy" id="1185412"/>
    <lineage>
        <taxon>Bacteria</taxon>
        <taxon>Bacillati</taxon>
        <taxon>Bacillota</taxon>
        <taxon>Clostridia</taxon>
        <taxon>Lachnospirales</taxon>
        <taxon>Vallitaleaceae</taxon>
        <taxon>Vallitalea</taxon>
    </lineage>
</organism>
<dbReference type="InterPro" id="IPR016181">
    <property type="entry name" value="Acyl_CoA_acyltransferase"/>
</dbReference>
<feature type="domain" description="N-acetyltransferase" evidence="1">
    <location>
        <begin position="3"/>
        <end position="146"/>
    </location>
</feature>
<name>A0A8J8M9I2_9FIRM</name>
<accession>A0A8J8M9I2</accession>
<dbReference type="AlphaFoldDB" id="A0A8J8M9I2"/>
<dbReference type="CDD" id="cd04301">
    <property type="entry name" value="NAT_SF"/>
    <property type="match status" value="1"/>
</dbReference>
<evidence type="ECO:0000313" key="3">
    <source>
        <dbReference type="Proteomes" id="UP000677305"/>
    </source>
</evidence>
<dbReference type="RefSeq" id="WP_212692997.1">
    <property type="nucleotide sequence ID" value="NZ_CP058561.1"/>
</dbReference>
<dbReference type="PROSITE" id="PS51186">
    <property type="entry name" value="GNAT"/>
    <property type="match status" value="1"/>
</dbReference>